<evidence type="ECO:0000259" key="5">
    <source>
        <dbReference type="PROSITE" id="PS50110"/>
    </source>
</evidence>
<dbReference type="SUPFAM" id="SSF52172">
    <property type="entry name" value="CheY-like"/>
    <property type="match status" value="1"/>
</dbReference>
<dbReference type="RefSeq" id="WP_155348159.1">
    <property type="nucleotide sequence ID" value="NZ_BLAF01000039.1"/>
</dbReference>
<gene>
    <name evidence="6" type="ORF">Aple_061320</name>
</gene>
<dbReference type="OrthoDB" id="4172435at2"/>
<dbReference type="InterPro" id="IPR011006">
    <property type="entry name" value="CheY-like_superfamily"/>
</dbReference>
<comment type="caution">
    <text evidence="6">The sequence shown here is derived from an EMBL/GenBank/DDBJ whole genome shotgun (WGS) entry which is preliminary data.</text>
</comment>
<dbReference type="InterPro" id="IPR058245">
    <property type="entry name" value="NreC/VraR/RcsB-like_REC"/>
</dbReference>
<keyword evidence="7" id="KW-1185">Reference proteome</keyword>
<dbReference type="Gene3D" id="3.40.50.2300">
    <property type="match status" value="1"/>
</dbReference>
<dbReference type="GO" id="GO:0003677">
    <property type="term" value="F:DNA binding"/>
    <property type="evidence" value="ECO:0007669"/>
    <property type="project" value="UniProtKB-KW"/>
</dbReference>
<evidence type="ECO:0000313" key="6">
    <source>
        <dbReference type="EMBL" id="GES23233.1"/>
    </source>
</evidence>
<dbReference type="InterPro" id="IPR016032">
    <property type="entry name" value="Sig_transdc_resp-reg_C-effctor"/>
</dbReference>
<dbReference type="PROSITE" id="PS50110">
    <property type="entry name" value="RESPONSE_REGULATORY"/>
    <property type="match status" value="1"/>
</dbReference>
<dbReference type="PANTHER" id="PTHR43214">
    <property type="entry name" value="TWO-COMPONENT RESPONSE REGULATOR"/>
    <property type="match status" value="1"/>
</dbReference>
<evidence type="ECO:0000256" key="2">
    <source>
        <dbReference type="ARBA" id="ARBA00023125"/>
    </source>
</evidence>
<dbReference type="EMBL" id="BLAF01000039">
    <property type="protein sequence ID" value="GES23233.1"/>
    <property type="molecule type" value="Genomic_DNA"/>
</dbReference>
<sequence>MDVSQVIDVLIVDDNPIVRAAMSAFLGADDRVRVVGEASNGHEGLAVARRLRPTVTLLDHRMPIADGLSVVSELSQYTRVLALTSDYTESLIASMLRGGVRGYLVHGQFDPPELLRAVLAVAEGRGWLSPVAASVATSLVRGQAERDQEQRERAERRHAVQTRFGITRREREVLNLLAQGLSNASIAIRLGLTEKTVKNHLNSVFGKLNVSSRTEAVLVWTGGTRT</sequence>
<dbReference type="Pfam" id="PF00072">
    <property type="entry name" value="Response_reg"/>
    <property type="match status" value="1"/>
</dbReference>
<dbReference type="CDD" id="cd06170">
    <property type="entry name" value="LuxR_C_like"/>
    <property type="match status" value="1"/>
</dbReference>
<accession>A0A5M3XV91</accession>
<feature type="modified residue" description="4-aspartylphosphate" evidence="3">
    <location>
        <position position="59"/>
    </location>
</feature>
<dbReference type="AlphaFoldDB" id="A0A5M3XV91"/>
<dbReference type="CDD" id="cd17535">
    <property type="entry name" value="REC_NarL-like"/>
    <property type="match status" value="1"/>
</dbReference>
<evidence type="ECO:0000259" key="4">
    <source>
        <dbReference type="PROSITE" id="PS50043"/>
    </source>
</evidence>
<keyword evidence="1 3" id="KW-0597">Phosphoprotein</keyword>
<feature type="domain" description="HTH luxR-type" evidence="4">
    <location>
        <begin position="159"/>
        <end position="223"/>
    </location>
</feature>
<dbReference type="PRINTS" id="PR00038">
    <property type="entry name" value="HTHLUXR"/>
</dbReference>
<dbReference type="InterPro" id="IPR039420">
    <property type="entry name" value="WalR-like"/>
</dbReference>
<dbReference type="PROSITE" id="PS50043">
    <property type="entry name" value="HTH_LUXR_2"/>
    <property type="match status" value="1"/>
</dbReference>
<name>A0A5M3XV91_9ACTN</name>
<organism evidence="6 7">
    <name type="scientific">Acrocarpospora pleiomorpha</name>
    <dbReference type="NCBI Taxonomy" id="90975"/>
    <lineage>
        <taxon>Bacteria</taxon>
        <taxon>Bacillati</taxon>
        <taxon>Actinomycetota</taxon>
        <taxon>Actinomycetes</taxon>
        <taxon>Streptosporangiales</taxon>
        <taxon>Streptosporangiaceae</taxon>
        <taxon>Acrocarpospora</taxon>
    </lineage>
</organism>
<dbReference type="Proteomes" id="UP000377595">
    <property type="component" value="Unassembled WGS sequence"/>
</dbReference>
<protein>
    <submittedName>
        <fullName evidence="6">DNA-binding response regulator</fullName>
    </submittedName>
</protein>
<evidence type="ECO:0000313" key="7">
    <source>
        <dbReference type="Proteomes" id="UP000377595"/>
    </source>
</evidence>
<dbReference type="InterPro" id="IPR001789">
    <property type="entry name" value="Sig_transdc_resp-reg_receiver"/>
</dbReference>
<evidence type="ECO:0000256" key="3">
    <source>
        <dbReference type="PROSITE-ProRule" id="PRU00169"/>
    </source>
</evidence>
<feature type="domain" description="Response regulatory" evidence="5">
    <location>
        <begin position="8"/>
        <end position="121"/>
    </location>
</feature>
<keyword evidence="2 6" id="KW-0238">DNA-binding</keyword>
<dbReference type="SMART" id="SM00421">
    <property type="entry name" value="HTH_LUXR"/>
    <property type="match status" value="1"/>
</dbReference>
<proteinExistence type="predicted"/>
<dbReference type="SMART" id="SM00448">
    <property type="entry name" value="REC"/>
    <property type="match status" value="1"/>
</dbReference>
<dbReference type="GO" id="GO:0006355">
    <property type="term" value="P:regulation of DNA-templated transcription"/>
    <property type="evidence" value="ECO:0007669"/>
    <property type="project" value="InterPro"/>
</dbReference>
<dbReference type="SUPFAM" id="SSF46894">
    <property type="entry name" value="C-terminal effector domain of the bipartite response regulators"/>
    <property type="match status" value="1"/>
</dbReference>
<dbReference type="Pfam" id="PF00196">
    <property type="entry name" value="GerE"/>
    <property type="match status" value="1"/>
</dbReference>
<dbReference type="PROSITE" id="PS00622">
    <property type="entry name" value="HTH_LUXR_1"/>
    <property type="match status" value="1"/>
</dbReference>
<evidence type="ECO:0000256" key="1">
    <source>
        <dbReference type="ARBA" id="ARBA00022553"/>
    </source>
</evidence>
<dbReference type="GO" id="GO:0000160">
    <property type="term" value="P:phosphorelay signal transduction system"/>
    <property type="evidence" value="ECO:0007669"/>
    <property type="project" value="InterPro"/>
</dbReference>
<reference evidence="6 7" key="1">
    <citation type="submission" date="2019-10" db="EMBL/GenBank/DDBJ databases">
        <title>Whole genome shotgun sequence of Acrocarpospora pleiomorpha NBRC 16267.</title>
        <authorList>
            <person name="Ichikawa N."/>
            <person name="Kimura A."/>
            <person name="Kitahashi Y."/>
            <person name="Komaki H."/>
            <person name="Oguchi A."/>
        </authorList>
    </citation>
    <scope>NUCLEOTIDE SEQUENCE [LARGE SCALE GENOMIC DNA]</scope>
    <source>
        <strain evidence="6 7">NBRC 16267</strain>
    </source>
</reference>
<dbReference type="InterPro" id="IPR000792">
    <property type="entry name" value="Tscrpt_reg_LuxR_C"/>
</dbReference>